<dbReference type="GO" id="GO:0004519">
    <property type="term" value="F:endonuclease activity"/>
    <property type="evidence" value="ECO:0007669"/>
    <property type="project" value="UniProtKB-KW"/>
</dbReference>
<gene>
    <name evidence="2" type="ORF">ACFQDH_20015</name>
</gene>
<evidence type="ECO:0000313" key="2">
    <source>
        <dbReference type="EMBL" id="MFC6707466.1"/>
    </source>
</evidence>
<evidence type="ECO:0000259" key="1">
    <source>
        <dbReference type="SMART" id="SM00507"/>
    </source>
</evidence>
<evidence type="ECO:0000313" key="3">
    <source>
        <dbReference type="Proteomes" id="UP001596298"/>
    </source>
</evidence>
<dbReference type="InterPro" id="IPR003615">
    <property type="entry name" value="HNH_nuc"/>
</dbReference>
<comment type="caution">
    <text evidence="2">The sequence shown here is derived from an EMBL/GenBank/DDBJ whole genome shotgun (WGS) entry which is preliminary data.</text>
</comment>
<dbReference type="EMBL" id="JBHSWH010000001">
    <property type="protein sequence ID" value="MFC6707466.1"/>
    <property type="molecule type" value="Genomic_DNA"/>
</dbReference>
<dbReference type="SMART" id="SM00507">
    <property type="entry name" value="HNHc"/>
    <property type="match status" value="1"/>
</dbReference>
<dbReference type="RefSeq" id="WP_382404137.1">
    <property type="nucleotide sequence ID" value="NZ_JBHSWH010000001.1"/>
</dbReference>
<protein>
    <submittedName>
        <fullName evidence="2">HNH endonuclease signature motif containing protein</fullName>
    </submittedName>
</protein>
<feature type="domain" description="HNH nuclease" evidence="1">
    <location>
        <begin position="497"/>
        <end position="548"/>
    </location>
</feature>
<reference evidence="3" key="1">
    <citation type="journal article" date="2019" name="Int. J. Syst. Evol. Microbiol.">
        <title>The Global Catalogue of Microorganisms (GCM) 10K type strain sequencing project: providing services to taxonomists for standard genome sequencing and annotation.</title>
        <authorList>
            <consortium name="The Broad Institute Genomics Platform"/>
            <consortium name="The Broad Institute Genome Sequencing Center for Infectious Disease"/>
            <person name="Wu L."/>
            <person name="Ma J."/>
        </authorList>
    </citation>
    <scope>NUCLEOTIDE SEQUENCE [LARGE SCALE GENOMIC DNA]</scope>
    <source>
        <strain evidence="3">CCUG 58127</strain>
    </source>
</reference>
<dbReference type="Proteomes" id="UP001596298">
    <property type="component" value="Unassembled WGS sequence"/>
</dbReference>
<sequence>MDGTSADGAPGQGATSPAGDKVDEALNLLLTAFQDARVDSITLTKQELLEQAVAAQRVLNAAWALQASRLAEAAAIEEIVRPDATSPTGCRTHEVRHAIGAHKDEFIGCEVGPMLGWTSGQASARVAEATDAIKRTPRLFLRVGTGELEPAKLAGIHRALGRVEREINDDGTPATLDLAREVENALLGDPNDENAAGAEQANIDLLARSSSTRVQRRTQQLLAGLDPVADHKAADRRRRGRVGVFAHPDDEPGLTHLHAILPSAVAAKMMAAINKHAKDLHTDTETNKTLSECRADAITDLILGNARVTTELVVQVPVHVGADAPAARRAAAAASAFHRTDDDGAPRWPDAFAHPITGLAVFPNGQPAASAPATMRSQDAIDREFNDLLKRQYPPNLDDFAEWELDDEYAPSDLPPPDAEMWRAATVFGRSPDPASQPPAPSAKVGDAIVPGVGVIPAGVIEAISRSFGITITRALVDAATGVTVETCETQYRPSPRLRHFVETRDVHCRFPGCSRASRWCDVEHVVPWPEGPTAAYNLQCLCRHHHRTKQAHGWSVSMTPDGVCTWTSPGGREYVTTPGE</sequence>
<keyword evidence="3" id="KW-1185">Reference proteome</keyword>
<proteinExistence type="predicted"/>
<dbReference type="CDD" id="cd00085">
    <property type="entry name" value="HNHc"/>
    <property type="match status" value="1"/>
</dbReference>
<keyword evidence="2" id="KW-0378">Hydrolase</keyword>
<keyword evidence="2" id="KW-0255">Endonuclease</keyword>
<keyword evidence="2" id="KW-0540">Nuclease</keyword>
<name>A0ABW2AKS4_9MICO</name>
<accession>A0ABW2AKS4</accession>
<organism evidence="2 3">
    <name type="scientific">Flexivirga alba</name>
    <dbReference type="NCBI Taxonomy" id="702742"/>
    <lineage>
        <taxon>Bacteria</taxon>
        <taxon>Bacillati</taxon>
        <taxon>Actinomycetota</taxon>
        <taxon>Actinomycetes</taxon>
        <taxon>Micrococcales</taxon>
        <taxon>Dermacoccaceae</taxon>
        <taxon>Flexivirga</taxon>
    </lineage>
</organism>